<dbReference type="InterPro" id="IPR024935">
    <property type="entry name" value="Rubredoxin_dom"/>
</dbReference>
<dbReference type="Proteomes" id="UP000186705">
    <property type="component" value="Unassembled WGS sequence"/>
</dbReference>
<dbReference type="InterPro" id="IPR024934">
    <property type="entry name" value="Rubredoxin-like_dom"/>
</dbReference>
<dbReference type="GO" id="GO:0043448">
    <property type="term" value="P:alkane catabolic process"/>
    <property type="evidence" value="ECO:0007669"/>
    <property type="project" value="TreeGrafter"/>
</dbReference>
<evidence type="ECO:0000313" key="8">
    <source>
        <dbReference type="Proteomes" id="UP000186705"/>
    </source>
</evidence>
<dbReference type="AlphaFoldDB" id="A0A1U7NJR1"/>
<evidence type="ECO:0000256" key="5">
    <source>
        <dbReference type="RuleBase" id="RU003820"/>
    </source>
</evidence>
<protein>
    <recommendedName>
        <fullName evidence="5">Rubredoxin</fullName>
    </recommendedName>
</protein>
<dbReference type="PRINTS" id="PR00163">
    <property type="entry name" value="RUBREDOXIN"/>
</dbReference>
<keyword evidence="4 5" id="KW-0408">Iron</keyword>
<gene>
    <name evidence="7" type="ORF">BO225_11490</name>
</gene>
<accession>A0A1U7NJR1</accession>
<keyword evidence="8" id="KW-1185">Reference proteome</keyword>
<evidence type="ECO:0000256" key="3">
    <source>
        <dbReference type="ARBA" id="ARBA00022982"/>
    </source>
</evidence>
<dbReference type="Pfam" id="PF00301">
    <property type="entry name" value="Rubredoxin"/>
    <property type="match status" value="1"/>
</dbReference>
<dbReference type="STRING" id="1862672.BO225_11490"/>
<dbReference type="GO" id="GO:0009055">
    <property type="term" value="F:electron transfer activity"/>
    <property type="evidence" value="ECO:0007669"/>
    <property type="project" value="TreeGrafter"/>
</dbReference>
<dbReference type="Gene3D" id="2.20.28.10">
    <property type="match status" value="1"/>
</dbReference>
<dbReference type="GO" id="GO:0005506">
    <property type="term" value="F:iron ion binding"/>
    <property type="evidence" value="ECO:0007669"/>
    <property type="project" value="UniProtKB-UniRule"/>
</dbReference>
<evidence type="ECO:0000256" key="2">
    <source>
        <dbReference type="ARBA" id="ARBA00022723"/>
    </source>
</evidence>
<evidence type="ECO:0000256" key="4">
    <source>
        <dbReference type="ARBA" id="ARBA00023004"/>
    </source>
</evidence>
<dbReference type="PANTHER" id="PTHR47627:SF1">
    <property type="entry name" value="RUBREDOXIN-1-RELATED"/>
    <property type="match status" value="1"/>
</dbReference>
<evidence type="ECO:0000259" key="6">
    <source>
        <dbReference type="PROSITE" id="PS50903"/>
    </source>
</evidence>
<feature type="domain" description="Rubredoxin-like" evidence="6">
    <location>
        <begin position="14"/>
        <end position="65"/>
    </location>
</feature>
<reference evidence="7 8" key="1">
    <citation type="submission" date="2016-11" db="EMBL/GenBank/DDBJ databases">
        <title>Description of two novel members of the family Erysipelotrichaceae: Ileibacterium lipovorans gen. nov., sp. nov. and Dubosiella newyorkensis, gen. nov., sp. nov.</title>
        <authorList>
            <person name="Cox L.M."/>
            <person name="Sohn J."/>
            <person name="Tyrrell K.L."/>
            <person name="Citron D.M."/>
            <person name="Lawson P.A."/>
            <person name="Patel N.B."/>
            <person name="Iizumi T."/>
            <person name="Perez-Perez G.I."/>
            <person name="Goldstein E.J."/>
            <person name="Blaser M.J."/>
        </authorList>
    </citation>
    <scope>NUCLEOTIDE SEQUENCE [LARGE SCALE GENOMIC DNA]</scope>
    <source>
        <strain evidence="7 8">NYU-BL-A4</strain>
    </source>
</reference>
<dbReference type="SUPFAM" id="SSF57802">
    <property type="entry name" value="Rubredoxin-like"/>
    <property type="match status" value="1"/>
</dbReference>
<keyword evidence="2 5" id="KW-0479">Metal-binding</keyword>
<comment type="cofactor">
    <cofactor evidence="5">
        <name>Fe(3+)</name>
        <dbReference type="ChEBI" id="CHEBI:29034"/>
    </cofactor>
</comment>
<comment type="caution">
    <text evidence="7">The sequence shown here is derived from an EMBL/GenBank/DDBJ whole genome shotgun (WGS) entry which is preliminary data.</text>
</comment>
<dbReference type="InterPro" id="IPR050526">
    <property type="entry name" value="Rubredoxin_ET"/>
</dbReference>
<evidence type="ECO:0000313" key="7">
    <source>
        <dbReference type="EMBL" id="OLU43902.1"/>
    </source>
</evidence>
<comment type="similarity">
    <text evidence="5">Belongs to the rubredoxin family.</text>
</comment>
<sequence length="80" mass="8768">MEAFDTAVQLEPKTDVWVCTVCGWMYDPKLGLPAKGIEPGTSFEDLPYDFVCPLCHAPKSDFVMKVEVNPDDGGESITNA</sequence>
<dbReference type="PANTHER" id="PTHR47627">
    <property type="entry name" value="RUBREDOXIN"/>
    <property type="match status" value="1"/>
</dbReference>
<name>A0A1U7NJR1_9FIRM</name>
<evidence type="ECO:0000256" key="1">
    <source>
        <dbReference type="ARBA" id="ARBA00022448"/>
    </source>
</evidence>
<dbReference type="PROSITE" id="PS50903">
    <property type="entry name" value="RUBREDOXIN_LIKE"/>
    <property type="match status" value="1"/>
</dbReference>
<keyword evidence="3 5" id="KW-0249">Electron transport</keyword>
<dbReference type="OrthoDB" id="9805587at2"/>
<dbReference type="CDD" id="cd00730">
    <property type="entry name" value="rubredoxin"/>
    <property type="match status" value="1"/>
</dbReference>
<keyword evidence="1" id="KW-0813">Transport</keyword>
<dbReference type="FunFam" id="2.20.28.10:FF:000001">
    <property type="entry name" value="Rubredoxin"/>
    <property type="match status" value="1"/>
</dbReference>
<proteinExistence type="inferred from homology"/>
<dbReference type="EMBL" id="MPKA01000139">
    <property type="protein sequence ID" value="OLU43902.1"/>
    <property type="molecule type" value="Genomic_DNA"/>
</dbReference>
<organism evidence="7 8">
    <name type="scientific">Dubosiella newyorkensis</name>
    <dbReference type="NCBI Taxonomy" id="1862672"/>
    <lineage>
        <taxon>Bacteria</taxon>
        <taxon>Bacillati</taxon>
        <taxon>Bacillota</taxon>
        <taxon>Erysipelotrichia</taxon>
        <taxon>Erysipelotrichales</taxon>
        <taxon>Erysipelotrichaceae</taxon>
        <taxon>Dubosiella</taxon>
    </lineage>
</organism>